<feature type="domain" description="ABC transporter" evidence="11">
    <location>
        <begin position="532"/>
        <end position="757"/>
    </location>
</feature>
<dbReference type="PROSITE" id="PS50893">
    <property type="entry name" value="ABC_TRANSPORTER_2"/>
    <property type="match status" value="2"/>
</dbReference>
<dbReference type="InParanoid" id="A0A0G4ELK7"/>
<gene>
    <name evidence="13" type="ORF">Vbra_12293</name>
</gene>
<dbReference type="GO" id="GO:0005524">
    <property type="term" value="F:ATP binding"/>
    <property type="evidence" value="ECO:0007669"/>
    <property type="project" value="UniProtKB-KW"/>
</dbReference>
<dbReference type="GO" id="GO:0016887">
    <property type="term" value="F:ATP hydrolysis activity"/>
    <property type="evidence" value="ECO:0007669"/>
    <property type="project" value="InterPro"/>
</dbReference>
<feature type="region of interest" description="Disordered" evidence="9">
    <location>
        <begin position="1"/>
        <end position="25"/>
    </location>
</feature>
<name>A0A0G4ELK7_VITBC</name>
<evidence type="ECO:0000256" key="10">
    <source>
        <dbReference type="SAM" id="Phobius"/>
    </source>
</evidence>
<dbReference type="GO" id="GO:0016020">
    <property type="term" value="C:membrane"/>
    <property type="evidence" value="ECO:0007669"/>
    <property type="project" value="UniProtKB-SubCell"/>
</dbReference>
<dbReference type="InterPro" id="IPR044726">
    <property type="entry name" value="ABCC_6TM_D2"/>
</dbReference>
<dbReference type="FunCoup" id="A0A0G4ELK7">
    <property type="interactions" value="5"/>
</dbReference>
<dbReference type="STRING" id="1169540.A0A0G4ELK7"/>
<feature type="transmembrane region" description="Helical" evidence="10">
    <location>
        <begin position="146"/>
        <end position="168"/>
    </location>
</feature>
<feature type="region of interest" description="Disordered" evidence="9">
    <location>
        <begin position="501"/>
        <end position="543"/>
    </location>
</feature>
<dbReference type="OMA" id="IRCIRVI"/>
<dbReference type="Gene3D" id="1.20.1560.10">
    <property type="entry name" value="ABC transporter type 1, transmembrane domain"/>
    <property type="match status" value="2"/>
</dbReference>
<keyword evidence="7 10" id="KW-1133">Transmembrane helix</keyword>
<keyword evidence="5" id="KW-0547">Nucleotide-binding</keyword>
<feature type="compositionally biased region" description="Low complexity" evidence="9">
    <location>
        <begin position="1"/>
        <end position="15"/>
    </location>
</feature>
<feature type="transmembrane region" description="Helical" evidence="10">
    <location>
        <begin position="218"/>
        <end position="243"/>
    </location>
</feature>
<comment type="subcellular location">
    <subcellularLocation>
        <location evidence="1">Membrane</location>
        <topology evidence="1">Multi-pass membrane protein</topology>
    </subcellularLocation>
</comment>
<dbReference type="InterPro" id="IPR044746">
    <property type="entry name" value="ABCC_6TM_D1"/>
</dbReference>
<dbReference type="FunFam" id="3.40.50.300:FF:000163">
    <property type="entry name" value="Multidrug resistance-associated protein member 4"/>
    <property type="match status" value="1"/>
</dbReference>
<feature type="transmembrane region" description="Helical" evidence="10">
    <location>
        <begin position="1049"/>
        <end position="1068"/>
    </location>
</feature>
<feature type="transmembrane region" description="Helical" evidence="10">
    <location>
        <begin position="115"/>
        <end position="134"/>
    </location>
</feature>
<dbReference type="SMART" id="SM00382">
    <property type="entry name" value="AAA"/>
    <property type="match status" value="2"/>
</dbReference>
<feature type="domain" description="ABC transmembrane type-1" evidence="12">
    <location>
        <begin position="108"/>
        <end position="389"/>
    </location>
</feature>
<keyword evidence="14" id="KW-1185">Reference proteome</keyword>
<evidence type="ECO:0000259" key="12">
    <source>
        <dbReference type="PROSITE" id="PS50929"/>
    </source>
</evidence>
<dbReference type="FunFam" id="1.20.1560.10:FF:000006">
    <property type="entry name" value="ATP-binding cassette, sub-family C (CFTR/MRP), member 9"/>
    <property type="match status" value="1"/>
</dbReference>
<dbReference type="InterPro" id="IPR011527">
    <property type="entry name" value="ABC1_TM_dom"/>
</dbReference>
<dbReference type="SUPFAM" id="SSF90123">
    <property type="entry name" value="ABC transporter transmembrane region"/>
    <property type="match status" value="2"/>
</dbReference>
<feature type="transmembrane region" description="Helical" evidence="10">
    <location>
        <begin position="333"/>
        <end position="354"/>
    </location>
</feature>
<reference evidence="13 14" key="1">
    <citation type="submission" date="2014-11" db="EMBL/GenBank/DDBJ databases">
        <authorList>
            <person name="Zhu J."/>
            <person name="Qi W."/>
            <person name="Song R."/>
        </authorList>
    </citation>
    <scope>NUCLEOTIDE SEQUENCE [LARGE SCALE GENOMIC DNA]</scope>
</reference>
<dbReference type="PhylomeDB" id="A0A0G4ELK7"/>
<feature type="transmembrane region" description="Helical" evidence="10">
    <location>
        <begin position="366"/>
        <end position="388"/>
    </location>
</feature>
<dbReference type="Pfam" id="PF00664">
    <property type="entry name" value="ABC_membrane"/>
    <property type="match status" value="2"/>
</dbReference>
<dbReference type="InterPro" id="IPR036640">
    <property type="entry name" value="ABC1_TM_sf"/>
</dbReference>
<evidence type="ECO:0000256" key="8">
    <source>
        <dbReference type="ARBA" id="ARBA00023136"/>
    </source>
</evidence>
<feature type="transmembrane region" description="Helical" evidence="10">
    <location>
        <begin position="249"/>
        <end position="270"/>
    </location>
</feature>
<dbReference type="FunFam" id="3.40.50.300:FF:000997">
    <property type="entry name" value="Multidrug resistance-associated protein 1"/>
    <property type="match status" value="1"/>
</dbReference>
<evidence type="ECO:0000256" key="7">
    <source>
        <dbReference type="ARBA" id="ARBA00022989"/>
    </source>
</evidence>
<dbReference type="InterPro" id="IPR003593">
    <property type="entry name" value="AAA+_ATPase"/>
</dbReference>
<dbReference type="SUPFAM" id="SSF52540">
    <property type="entry name" value="P-loop containing nucleoside triphosphate hydrolases"/>
    <property type="match status" value="2"/>
</dbReference>
<evidence type="ECO:0000256" key="6">
    <source>
        <dbReference type="ARBA" id="ARBA00022840"/>
    </source>
</evidence>
<dbReference type="VEuPathDB" id="CryptoDB:Vbra_12293"/>
<dbReference type="GO" id="GO:0140359">
    <property type="term" value="F:ABC-type transporter activity"/>
    <property type="evidence" value="ECO:0007669"/>
    <property type="project" value="InterPro"/>
</dbReference>
<evidence type="ECO:0000256" key="4">
    <source>
        <dbReference type="ARBA" id="ARBA00022692"/>
    </source>
</evidence>
<dbReference type="FunFam" id="1.20.1560.10:FF:000010">
    <property type="entry name" value="Multidrug resistance-associated ABC transporter"/>
    <property type="match status" value="1"/>
</dbReference>
<dbReference type="EMBL" id="CDMY01000255">
    <property type="protein sequence ID" value="CEL97708.1"/>
    <property type="molecule type" value="Genomic_DNA"/>
</dbReference>
<keyword evidence="3" id="KW-0813">Transport</keyword>
<evidence type="ECO:0000313" key="14">
    <source>
        <dbReference type="Proteomes" id="UP000041254"/>
    </source>
</evidence>
<dbReference type="PROSITE" id="PS50929">
    <property type="entry name" value="ABC_TM1F"/>
    <property type="match status" value="2"/>
</dbReference>
<keyword evidence="6" id="KW-0067">ATP-binding</keyword>
<feature type="domain" description="ABC transporter" evidence="11">
    <location>
        <begin position="1235"/>
        <end position="1471"/>
    </location>
</feature>
<evidence type="ECO:0000256" key="1">
    <source>
        <dbReference type="ARBA" id="ARBA00004141"/>
    </source>
</evidence>
<protein>
    <submittedName>
        <fullName evidence="13">Uncharacterized protein</fullName>
    </submittedName>
</protein>
<dbReference type="Gene3D" id="3.40.50.300">
    <property type="entry name" value="P-loop containing nucleotide triphosphate hydrolases"/>
    <property type="match status" value="2"/>
</dbReference>
<dbReference type="Proteomes" id="UP000041254">
    <property type="component" value="Unassembled WGS sequence"/>
</dbReference>
<feature type="transmembrane region" description="Helical" evidence="10">
    <location>
        <begin position="1138"/>
        <end position="1156"/>
    </location>
</feature>
<evidence type="ECO:0000259" key="11">
    <source>
        <dbReference type="PROSITE" id="PS50893"/>
    </source>
</evidence>
<dbReference type="CDD" id="cd18579">
    <property type="entry name" value="ABC_6TM_ABCC_D1"/>
    <property type="match status" value="1"/>
</dbReference>
<feature type="region of interest" description="Disordered" evidence="9">
    <location>
        <begin position="736"/>
        <end position="772"/>
    </location>
</feature>
<comment type="similarity">
    <text evidence="2">Belongs to the ABC transporter superfamily. ABCC family. Conjugate transporter (TC 3.A.1.208) subfamily.</text>
</comment>
<evidence type="ECO:0000256" key="2">
    <source>
        <dbReference type="ARBA" id="ARBA00009726"/>
    </source>
</evidence>
<dbReference type="InterPro" id="IPR050173">
    <property type="entry name" value="ABC_transporter_C-like"/>
</dbReference>
<dbReference type="InterPro" id="IPR017871">
    <property type="entry name" value="ABC_transporter-like_CS"/>
</dbReference>
<evidence type="ECO:0000313" key="13">
    <source>
        <dbReference type="EMBL" id="CEL97708.1"/>
    </source>
</evidence>
<evidence type="ECO:0000256" key="5">
    <source>
        <dbReference type="ARBA" id="ARBA00022741"/>
    </source>
</evidence>
<dbReference type="PANTHER" id="PTHR24223">
    <property type="entry name" value="ATP-BINDING CASSETTE SUB-FAMILY C"/>
    <property type="match status" value="1"/>
</dbReference>
<dbReference type="CDD" id="cd03244">
    <property type="entry name" value="ABCC_MRP_domain2"/>
    <property type="match status" value="1"/>
</dbReference>
<dbReference type="InterPro" id="IPR003439">
    <property type="entry name" value="ABC_transporter-like_ATP-bd"/>
</dbReference>
<evidence type="ECO:0000256" key="3">
    <source>
        <dbReference type="ARBA" id="ARBA00022448"/>
    </source>
</evidence>
<organism evidence="13 14">
    <name type="scientific">Vitrella brassicaformis (strain CCMP3155)</name>
    <dbReference type="NCBI Taxonomy" id="1169540"/>
    <lineage>
        <taxon>Eukaryota</taxon>
        <taxon>Sar</taxon>
        <taxon>Alveolata</taxon>
        <taxon>Colpodellida</taxon>
        <taxon>Vitrellaceae</taxon>
        <taxon>Vitrella</taxon>
    </lineage>
</organism>
<dbReference type="InterPro" id="IPR027417">
    <property type="entry name" value="P-loop_NTPase"/>
</dbReference>
<feature type="compositionally biased region" description="Basic and acidic residues" evidence="9">
    <location>
        <begin position="875"/>
        <end position="889"/>
    </location>
</feature>
<dbReference type="CDD" id="cd18580">
    <property type="entry name" value="ABC_6TM_ABCC_D2"/>
    <property type="match status" value="1"/>
</dbReference>
<dbReference type="Pfam" id="PF00005">
    <property type="entry name" value="ABC_tran"/>
    <property type="match status" value="2"/>
</dbReference>
<dbReference type="CDD" id="cd03250">
    <property type="entry name" value="ABCC_MRP_domain1"/>
    <property type="match status" value="1"/>
</dbReference>
<proteinExistence type="inferred from homology"/>
<keyword evidence="4 10" id="KW-0812">Transmembrane</keyword>
<keyword evidence="8 10" id="KW-0472">Membrane</keyword>
<feature type="domain" description="ABC transmembrane type-1" evidence="12">
    <location>
        <begin position="912"/>
        <end position="1191"/>
    </location>
</feature>
<feature type="region of interest" description="Disordered" evidence="9">
    <location>
        <begin position="843"/>
        <end position="889"/>
    </location>
</feature>
<dbReference type="PROSITE" id="PS00211">
    <property type="entry name" value="ABC_TRANSPORTER_1"/>
    <property type="match status" value="2"/>
</dbReference>
<feature type="transmembrane region" description="Helical" evidence="10">
    <location>
        <begin position="1026"/>
        <end position="1043"/>
    </location>
</feature>
<feature type="transmembrane region" description="Helical" evidence="10">
    <location>
        <begin position="953"/>
        <end position="977"/>
    </location>
</feature>
<sequence length="1489" mass="164408">MKKVSPSSVHPSPSSLRHVEDSRKEDRPVSPEAHASLFSRLFFLWLDPLLALGAKRPVDLPDLPRLLECDKAESLYQNYREIVSRWIASGRPYSIVGVLLRQFGRQIVTSGCFKFLSTCAMVSPFFLINAFLEWMENPHAPPSHGYLWVLGIFSASVLKAVLDGVYLFSSIRTGYQMKAALTVAVYHKSLNLSAQARSLFTTGEIVNLMQLHCQRLEIFVMVGHLLWDAIFQLIAALGVLFYLVGPSAVAAVGMVMLLGPLQKHLMALLAERRRKAATMTDKRVKMINELLQGIKIIKLYNWEASFGKLVAAIRKSEMVNLMRLAVITGGNRAVSGAAPQLIAVVLFAVYSAAFGQPMGAAKVFTALAIVLQLRLPLMFFPFAVTQLVDARLALRRLQTYLTTEEAEPYVVNHTQDHATQQATHDRKALPRGCIRVNHGTFAWSRPGVVISRDGFDPDPPKKRSVVMRCLQWLCGYSPARERSIAVDRGLLRLASRPGGLLSLPSQTNMSFRTPRMSDEEAPPPPRTAGPQESSSDGHDKGSGGGSLAVLRNVRLEVKCGELVTIVGPVGVGKTTLCSAVLGELCCLEGSVEMSGSVAYVPQTAWVINGTVKENILFGLGYDEGRYMRAIDVCAMAMDVDILPDGHETEIGERGITLSGGQKQRLSLARAVYADADIYIFDDPLSALDAEVGRSVFTHCISNEGILKGKTRLLVTHHLHYISHCDRIIWMTPPPPSLSHTGVGEEASMSNTPTSSELDTPVGGPPSHTEDGLKTVVRSGSSEAMTAATTPALTRRQHKHHYAIAIDKVDSQHSLGSIRCIGTYDELMGEPDFLAMMREFGLDEERDQQQHKQRHKQGAGGRRSRASDGGGVGDGKGTKEPKKLMTKEERETGRVKSSVYVSYVRRARAEHFAILALASFTLWMLTNVTSSYWLTLWSSDVGYERFGLHIYLVGYAAFAVVICILSFTNAVMVIALGVRASHTLHERLFANIMRAPMRFFDTTPVGRVLARFSRDCDQMDMQLPMTLNMLMTSVFTSVTSVVSICWGVPWFLLALPPLMTVYVMICIYYQKTMRELKRLESVTRSPIFAHFQQALGGLSTIRAYSARERLERQAVALADANNEAFYAYRASERWLGVRLEVLGAVVVLVTGMLLSGLKFMIPAALAGFAIAYANNMTSMLQFLVRNVAETEAMMNCVERILHYTDPRAVEQEAPYHSTEAKGLTKPPHGWPAQGRVCFDNVAVRYRKDTPLVLKGVSFDIKAGEKVGICGRTGSGKSSMLLTLFRMIECEEGTIAIDGRNIAHMGLSELRSKLAIIPQDPVLFSGSLRFNLDPFGQHTDDQLWEALTKVELADTVRTLAGGSLEQAQVAEYGENFSLGQRQLLCMARALLRRSKILVLDEATSSMDMETDRTMQRLIRSEFVSCTILTVAHRLRTIIDSDRVLVLSEGRLVELDSPATLLKQSDSVFASLVEELGRKEASALQAIAFDKQ</sequence>
<evidence type="ECO:0000256" key="9">
    <source>
        <dbReference type="SAM" id="MobiDB-lite"/>
    </source>
</evidence>
<dbReference type="PANTHER" id="PTHR24223:SF456">
    <property type="entry name" value="MULTIDRUG RESISTANCE-ASSOCIATED PROTEIN LETHAL(2)03659"/>
    <property type="match status" value="1"/>
</dbReference>
<dbReference type="OrthoDB" id="6500128at2759"/>
<feature type="compositionally biased region" description="Polar residues" evidence="9">
    <location>
        <begin position="747"/>
        <end position="757"/>
    </location>
</feature>
<accession>A0A0G4ELK7</accession>
<feature type="transmembrane region" description="Helical" evidence="10">
    <location>
        <begin position="911"/>
        <end position="933"/>
    </location>
</feature>